<name>A0ABQ1ZKC2_9BACL</name>
<feature type="coiled-coil region" evidence="1">
    <location>
        <begin position="10"/>
        <end position="37"/>
    </location>
</feature>
<reference evidence="4" key="1">
    <citation type="journal article" date="2019" name="Int. J. Syst. Evol. Microbiol.">
        <title>The Global Catalogue of Microorganisms (GCM) 10K type strain sequencing project: providing services to taxonomists for standard genome sequencing and annotation.</title>
        <authorList>
            <consortium name="The Broad Institute Genomics Platform"/>
            <consortium name="The Broad Institute Genome Sequencing Center for Infectious Disease"/>
            <person name="Wu L."/>
            <person name="Ma J."/>
        </authorList>
    </citation>
    <scope>NUCLEOTIDE SEQUENCE [LARGE SCALE GENOMIC DNA]</scope>
    <source>
        <strain evidence="4">CGMCC 1.12770</strain>
    </source>
</reference>
<feature type="domain" description="Knr4/Smi1-like" evidence="2">
    <location>
        <begin position="42"/>
        <end position="189"/>
    </location>
</feature>
<dbReference type="SUPFAM" id="SSF160631">
    <property type="entry name" value="SMI1/KNR4-like"/>
    <property type="match status" value="1"/>
</dbReference>
<sequence>MSEQTPEQRMDELMDELLELLEEKVQDEENLELLEAYREREGATDEQLDAFEQHYGIRLPADLRAFYKRKNGSGYAFHVLFPGDAAQNEDHVFYMLSLEKMQQENDGTVEIRMQDYFTPEEMHELDPRIKPYLHQKSWIIFGKLGGGSLYLMLDFDPTEQGTYGQIIIFEHDPDFVYYVAQTFTELLEQSNRNLREIEMIEY</sequence>
<dbReference type="EMBL" id="BMFU01000009">
    <property type="protein sequence ID" value="GGH66765.1"/>
    <property type="molecule type" value="Genomic_DNA"/>
</dbReference>
<dbReference type="InterPro" id="IPR051873">
    <property type="entry name" value="KNR4/SMI1_regulator"/>
</dbReference>
<proteinExistence type="predicted"/>
<organism evidence="3 4">
    <name type="scientific">Paenibacillus silvae</name>
    <dbReference type="NCBI Taxonomy" id="1325358"/>
    <lineage>
        <taxon>Bacteria</taxon>
        <taxon>Bacillati</taxon>
        <taxon>Bacillota</taxon>
        <taxon>Bacilli</taxon>
        <taxon>Bacillales</taxon>
        <taxon>Paenibacillaceae</taxon>
        <taxon>Paenibacillus</taxon>
    </lineage>
</organism>
<dbReference type="PANTHER" id="PTHR47432">
    <property type="entry name" value="CELL WALL ASSEMBLY REGULATOR SMI1"/>
    <property type="match status" value="1"/>
</dbReference>
<dbReference type="PANTHER" id="PTHR47432:SF1">
    <property type="entry name" value="CELL WALL ASSEMBLY REGULATOR SMI1"/>
    <property type="match status" value="1"/>
</dbReference>
<evidence type="ECO:0000313" key="3">
    <source>
        <dbReference type="EMBL" id="GGH66765.1"/>
    </source>
</evidence>
<evidence type="ECO:0000259" key="2">
    <source>
        <dbReference type="SMART" id="SM00860"/>
    </source>
</evidence>
<dbReference type="Proteomes" id="UP000652153">
    <property type="component" value="Unassembled WGS sequence"/>
</dbReference>
<accession>A0ABQ1ZKC2</accession>
<protein>
    <submittedName>
        <fullName evidence="3">SMI1/KNR4 family protein</fullName>
    </submittedName>
</protein>
<dbReference type="Gene3D" id="3.40.1580.10">
    <property type="entry name" value="SMI1/KNR4-like"/>
    <property type="match status" value="1"/>
</dbReference>
<keyword evidence="4" id="KW-1185">Reference proteome</keyword>
<dbReference type="InterPro" id="IPR018958">
    <property type="entry name" value="Knr4/Smi1-like_dom"/>
</dbReference>
<comment type="caution">
    <text evidence="3">The sequence shown here is derived from an EMBL/GenBank/DDBJ whole genome shotgun (WGS) entry which is preliminary data.</text>
</comment>
<evidence type="ECO:0000313" key="4">
    <source>
        <dbReference type="Proteomes" id="UP000652153"/>
    </source>
</evidence>
<gene>
    <name evidence="3" type="ORF">GCM10008014_47520</name>
</gene>
<evidence type="ECO:0000256" key="1">
    <source>
        <dbReference type="SAM" id="Coils"/>
    </source>
</evidence>
<dbReference type="InterPro" id="IPR037883">
    <property type="entry name" value="Knr4/Smi1-like_sf"/>
</dbReference>
<keyword evidence="1" id="KW-0175">Coiled coil</keyword>
<dbReference type="SMART" id="SM00860">
    <property type="entry name" value="SMI1_KNR4"/>
    <property type="match status" value="1"/>
</dbReference>
<dbReference type="Pfam" id="PF09346">
    <property type="entry name" value="SMI1_KNR4"/>
    <property type="match status" value="1"/>
</dbReference>